<evidence type="ECO:0000256" key="4">
    <source>
        <dbReference type="ARBA" id="ARBA00022723"/>
    </source>
</evidence>
<keyword evidence="3 11" id="KW-0812">Transmembrane</keyword>
<dbReference type="InterPro" id="IPR008250">
    <property type="entry name" value="ATPase_P-typ_transduc_dom_A_sf"/>
</dbReference>
<dbReference type="FunFam" id="2.70.150.10:FF:000035">
    <property type="entry name" value="Cation-transporting ATPase"/>
    <property type="match status" value="1"/>
</dbReference>
<keyword evidence="6" id="KW-0067">ATP-binding</keyword>
<evidence type="ECO:0000256" key="1">
    <source>
        <dbReference type="ARBA" id="ARBA00004141"/>
    </source>
</evidence>
<dbReference type="SUPFAM" id="SSF56784">
    <property type="entry name" value="HAD-like"/>
    <property type="match status" value="1"/>
</dbReference>
<evidence type="ECO:0000256" key="11">
    <source>
        <dbReference type="SAM" id="Phobius"/>
    </source>
</evidence>
<keyword evidence="4" id="KW-0479">Metal-binding</keyword>
<dbReference type="Gene3D" id="2.70.150.10">
    <property type="entry name" value="Calcium-transporting ATPase, cytoplasmic transduction domain A"/>
    <property type="match status" value="1"/>
</dbReference>
<dbReference type="InterPro" id="IPR001757">
    <property type="entry name" value="P_typ_ATPase"/>
</dbReference>
<keyword evidence="5" id="KW-0547">Nucleotide-binding</keyword>
<feature type="transmembrane region" description="Helical" evidence="11">
    <location>
        <begin position="695"/>
        <end position="715"/>
    </location>
</feature>
<feature type="transmembrane region" description="Helical" evidence="11">
    <location>
        <begin position="834"/>
        <end position="854"/>
    </location>
</feature>
<dbReference type="GO" id="GO:0005789">
    <property type="term" value="C:endoplasmic reticulum membrane"/>
    <property type="evidence" value="ECO:0007669"/>
    <property type="project" value="TreeGrafter"/>
</dbReference>
<evidence type="ECO:0000259" key="12">
    <source>
        <dbReference type="Pfam" id="PF00122"/>
    </source>
</evidence>
<dbReference type="CDD" id="cd07542">
    <property type="entry name" value="P-type_ATPase_cation"/>
    <property type="match status" value="1"/>
</dbReference>
<protein>
    <submittedName>
        <fullName evidence="13">Putative cation-transporting ATPase 13A4</fullName>
    </submittedName>
</protein>
<accession>L8YE34</accession>
<feature type="transmembrane region" description="Helical" evidence="11">
    <location>
        <begin position="661"/>
        <end position="680"/>
    </location>
</feature>
<dbReference type="InParanoid" id="L8YE34"/>
<dbReference type="InterPro" id="IPR023298">
    <property type="entry name" value="ATPase_P-typ_TM_dom_sf"/>
</dbReference>
<sequence>MMFSHLQNRVGGNAHCGIDEFQTYSRKKVIWIYLSALNSAFGLTPDHPLITDEDFIINRAIRKPDLKVLNPFYVFQLFSVCLWFSEDYKEYSFAIIIMSIISIALTVYDLRQQSVKLHHLVESHNSITVSVCGKKDGIQELESRFLVPGDLLILTGHKVQMPCDALLIDGSCVVDEGMLTGESIPVTKTPLPKMDGSVSWKMQSETDYKRHVLFCGTEVIQAKAAGPGTVRAVVLRTGFNTAKGDLVRSILYPKPMNFKLYRDAIRFLLCLVGTATIGMIYTLCVYVLSGEPPEEVVRKALDVITIAVPPALPAALTTGIIYAQRRLKKKGIFCISPQRINVCGQLNLVCFDKTGTLTRDGLDLWGVVPCNKNGFQEVHSFASGKALPWSPLCAAMASCHSLILLDGTIQGDPLDLKMFEGTAWVPVEGIAILHQFPFSSALQRMTVIVQEMGGDRLAFMKGAPEKVASFCQPETVPTSFASELQIYTTQGFRVIALAYKKLGNDHHTTSLMREKVESGLIFLGLLILENRLKEETKPVLEELISAQIKTVMITGDNIQTAITVARKSGMVSEGQKLILIEANETTGSSSASVSWKLIEEKKHIAYGNQHVRLKMAHVGISLSEQEASVASPFTSKTPNIECVPHLIKEGRAALVTSFCMFKYMALYSMIQYVGVLLLYWETNSLSNYQFLFQDLAITTLIGVTNKTFTYFVVNLNGAYPKLVPFRPAGRLVSPPLLLSVIFNILLSLAMHIVGFILVQRQPWYSMDMRSACTVQNESISKLTTSPPAPEKNGSNSAFTSFENTTIWFLGTINCIVVALTFSKGKPFRQPTYKNYTFVLVLIIQLGVCLFILFADIPELHRRLDLLCTPVLWRVYIVVMLSSNFIVSLVVEEAIIENRALWMVIKRCFGYQSKSQYRIWQRNLANDPNWPPLNQTSFSDMSGCDRGVSYSNPVFESNEEQL</sequence>
<evidence type="ECO:0000256" key="6">
    <source>
        <dbReference type="ARBA" id="ARBA00022840"/>
    </source>
</evidence>
<dbReference type="NCBIfam" id="TIGR01494">
    <property type="entry name" value="ATPase_P-type"/>
    <property type="match status" value="1"/>
</dbReference>
<dbReference type="SUPFAM" id="SSF81665">
    <property type="entry name" value="Calcium ATPase, transmembrane domain M"/>
    <property type="match status" value="1"/>
</dbReference>
<dbReference type="GO" id="GO:0046872">
    <property type="term" value="F:metal ion binding"/>
    <property type="evidence" value="ECO:0007669"/>
    <property type="project" value="UniProtKB-KW"/>
</dbReference>
<keyword evidence="9 11" id="KW-1133">Transmembrane helix</keyword>
<keyword evidence="10 11" id="KW-0472">Membrane</keyword>
<dbReference type="InterPro" id="IPR023299">
    <property type="entry name" value="ATPase_P-typ_cyto_dom_N"/>
</dbReference>
<dbReference type="NCBIfam" id="TIGR01657">
    <property type="entry name" value="P-ATPase-V"/>
    <property type="match status" value="1"/>
</dbReference>
<dbReference type="GO" id="GO:0015203">
    <property type="term" value="F:polyamine transmembrane transporter activity"/>
    <property type="evidence" value="ECO:0007669"/>
    <property type="project" value="TreeGrafter"/>
</dbReference>
<dbReference type="Proteomes" id="UP000011518">
    <property type="component" value="Unassembled WGS sequence"/>
</dbReference>
<dbReference type="InterPro" id="IPR018303">
    <property type="entry name" value="ATPase_P-typ_P_site"/>
</dbReference>
<dbReference type="InterPro" id="IPR047821">
    <property type="entry name" value="P5B-type_ATPase"/>
</dbReference>
<dbReference type="PANTHER" id="PTHR45630:SF1">
    <property type="entry name" value="CATION-TRANSPORTING ATPASE 13A4-RELATED"/>
    <property type="match status" value="1"/>
</dbReference>
<dbReference type="InterPro" id="IPR059000">
    <property type="entry name" value="ATPase_P-type_domA"/>
</dbReference>
<dbReference type="PANTHER" id="PTHR45630">
    <property type="entry name" value="CATION-TRANSPORTING ATPASE-RELATED"/>
    <property type="match status" value="1"/>
</dbReference>
<evidence type="ECO:0000256" key="2">
    <source>
        <dbReference type="ARBA" id="ARBA00006000"/>
    </source>
</evidence>
<dbReference type="FunCoup" id="L8YE34">
    <property type="interactions" value="232"/>
</dbReference>
<dbReference type="SUPFAM" id="SSF81653">
    <property type="entry name" value="Calcium ATPase, transduction domain A"/>
    <property type="match status" value="1"/>
</dbReference>
<dbReference type="eggNOG" id="KOG0208">
    <property type="taxonomic scope" value="Eukaryota"/>
</dbReference>
<dbReference type="AlphaFoldDB" id="L8YE34"/>
<reference evidence="14" key="1">
    <citation type="submission" date="2012-07" db="EMBL/GenBank/DDBJ databases">
        <title>Genome of the Chinese tree shrew, a rising model animal genetically related to primates.</title>
        <authorList>
            <person name="Zhang G."/>
            <person name="Fan Y."/>
            <person name="Yao Y."/>
            <person name="Huang Z."/>
        </authorList>
    </citation>
    <scope>NUCLEOTIDE SEQUENCE [LARGE SCALE GENOMIC DNA]</scope>
</reference>
<feature type="transmembrane region" description="Helical" evidence="11">
    <location>
        <begin position="68"/>
        <end position="85"/>
    </location>
</feature>
<dbReference type="Gene3D" id="3.40.1110.10">
    <property type="entry name" value="Calcium-transporting ATPase, cytoplasmic domain N"/>
    <property type="match status" value="1"/>
</dbReference>
<dbReference type="InterPro" id="IPR023214">
    <property type="entry name" value="HAD_sf"/>
</dbReference>
<dbReference type="GO" id="GO:0019829">
    <property type="term" value="F:ATPase-coupled monoatomic cation transmembrane transporter activity"/>
    <property type="evidence" value="ECO:0007669"/>
    <property type="project" value="InterPro"/>
</dbReference>
<gene>
    <name evidence="13" type="ORF">TREES_T100003522</name>
</gene>
<comment type="similarity">
    <text evidence="2">Belongs to the cation transport ATPase (P-type) (TC 3.A.3) family. Type V subfamily.</text>
</comment>
<dbReference type="GO" id="GO:0016887">
    <property type="term" value="F:ATP hydrolysis activity"/>
    <property type="evidence" value="ECO:0007669"/>
    <property type="project" value="InterPro"/>
</dbReference>
<dbReference type="Pfam" id="PF13246">
    <property type="entry name" value="Cation_ATPase"/>
    <property type="match status" value="1"/>
</dbReference>
<evidence type="ECO:0000313" key="14">
    <source>
        <dbReference type="Proteomes" id="UP000011518"/>
    </source>
</evidence>
<dbReference type="Pfam" id="PF00122">
    <property type="entry name" value="E1-E2_ATPase"/>
    <property type="match status" value="1"/>
</dbReference>
<feature type="domain" description="P-type ATPase A" evidence="12">
    <location>
        <begin position="127"/>
        <end position="250"/>
    </location>
</feature>
<dbReference type="PRINTS" id="PR00119">
    <property type="entry name" value="CATATPASE"/>
</dbReference>
<feature type="transmembrane region" description="Helical" evidence="11">
    <location>
        <begin position="264"/>
        <end position="288"/>
    </location>
</feature>
<evidence type="ECO:0000256" key="3">
    <source>
        <dbReference type="ARBA" id="ARBA00022692"/>
    </source>
</evidence>
<dbReference type="PROSITE" id="PS00154">
    <property type="entry name" value="ATPASE_E1_E2"/>
    <property type="match status" value="1"/>
</dbReference>
<dbReference type="FunFam" id="1.20.1110.10:FF:000023">
    <property type="entry name" value="Cation-transporting ATPase"/>
    <property type="match status" value="1"/>
</dbReference>
<evidence type="ECO:0000256" key="7">
    <source>
        <dbReference type="ARBA" id="ARBA00022842"/>
    </source>
</evidence>
<feature type="transmembrane region" description="Helical" evidence="11">
    <location>
        <begin position="804"/>
        <end position="822"/>
    </location>
</feature>
<keyword evidence="8" id="KW-1278">Translocase</keyword>
<dbReference type="SUPFAM" id="SSF81660">
    <property type="entry name" value="Metal cation-transporting ATPase, ATP-binding domain N"/>
    <property type="match status" value="1"/>
</dbReference>
<evidence type="ECO:0000256" key="9">
    <source>
        <dbReference type="ARBA" id="ARBA00022989"/>
    </source>
</evidence>
<dbReference type="GO" id="GO:0031902">
    <property type="term" value="C:late endosome membrane"/>
    <property type="evidence" value="ECO:0007669"/>
    <property type="project" value="TreeGrafter"/>
</dbReference>
<feature type="transmembrane region" description="Helical" evidence="11">
    <location>
        <begin position="874"/>
        <end position="895"/>
    </location>
</feature>
<evidence type="ECO:0000256" key="10">
    <source>
        <dbReference type="ARBA" id="ARBA00023136"/>
    </source>
</evidence>
<feature type="transmembrane region" description="Helical" evidence="11">
    <location>
        <begin position="736"/>
        <end position="758"/>
    </location>
</feature>
<dbReference type="InterPro" id="IPR006544">
    <property type="entry name" value="P-type_TPase_V"/>
</dbReference>
<comment type="subcellular location">
    <subcellularLocation>
        <location evidence="1">Membrane</location>
        <topology evidence="1">Multi-pass membrane protein</topology>
    </subcellularLocation>
</comment>
<dbReference type="Gene3D" id="3.40.50.1000">
    <property type="entry name" value="HAD superfamily/HAD-like"/>
    <property type="match status" value="1"/>
</dbReference>
<feature type="transmembrane region" description="Helical" evidence="11">
    <location>
        <begin position="91"/>
        <end position="110"/>
    </location>
</feature>
<dbReference type="GO" id="GO:0005524">
    <property type="term" value="F:ATP binding"/>
    <property type="evidence" value="ECO:0007669"/>
    <property type="project" value="UniProtKB-KW"/>
</dbReference>
<evidence type="ECO:0000256" key="8">
    <source>
        <dbReference type="ARBA" id="ARBA00022967"/>
    </source>
</evidence>
<dbReference type="GO" id="GO:0015662">
    <property type="term" value="F:P-type ion transporter activity"/>
    <property type="evidence" value="ECO:0007669"/>
    <property type="project" value="InterPro"/>
</dbReference>
<name>L8YE34_TUPCH</name>
<keyword evidence="14" id="KW-1185">Reference proteome</keyword>
<organism evidence="13 14">
    <name type="scientific">Tupaia chinensis</name>
    <name type="common">Chinese tree shrew</name>
    <name type="synonym">Tupaia belangeri chinensis</name>
    <dbReference type="NCBI Taxonomy" id="246437"/>
    <lineage>
        <taxon>Eukaryota</taxon>
        <taxon>Metazoa</taxon>
        <taxon>Chordata</taxon>
        <taxon>Craniata</taxon>
        <taxon>Vertebrata</taxon>
        <taxon>Euteleostomi</taxon>
        <taxon>Mammalia</taxon>
        <taxon>Eutheria</taxon>
        <taxon>Euarchontoglires</taxon>
        <taxon>Scandentia</taxon>
        <taxon>Tupaiidae</taxon>
        <taxon>Tupaia</taxon>
    </lineage>
</organism>
<keyword evidence="7" id="KW-0460">Magnesium</keyword>
<evidence type="ECO:0000256" key="5">
    <source>
        <dbReference type="ARBA" id="ARBA00022741"/>
    </source>
</evidence>
<proteinExistence type="inferred from homology"/>
<reference evidence="14" key="2">
    <citation type="journal article" date="2013" name="Nat. Commun.">
        <title>Genome of the Chinese tree shrew.</title>
        <authorList>
            <person name="Fan Y."/>
            <person name="Huang Z.Y."/>
            <person name="Cao C.C."/>
            <person name="Chen C.S."/>
            <person name="Chen Y.X."/>
            <person name="Fan D.D."/>
            <person name="He J."/>
            <person name="Hou H.L."/>
            <person name="Hu L."/>
            <person name="Hu X.T."/>
            <person name="Jiang X.T."/>
            <person name="Lai R."/>
            <person name="Lang Y.S."/>
            <person name="Liang B."/>
            <person name="Liao S.G."/>
            <person name="Mu D."/>
            <person name="Ma Y.Y."/>
            <person name="Niu Y.Y."/>
            <person name="Sun X.Q."/>
            <person name="Xia J.Q."/>
            <person name="Xiao J."/>
            <person name="Xiong Z.Q."/>
            <person name="Xu L."/>
            <person name="Yang L."/>
            <person name="Zhang Y."/>
            <person name="Zhao W."/>
            <person name="Zhao X.D."/>
            <person name="Zheng Y.T."/>
            <person name="Zhou J.M."/>
            <person name="Zhu Y.B."/>
            <person name="Zhang G.J."/>
            <person name="Wang J."/>
            <person name="Yao Y.G."/>
        </authorList>
    </citation>
    <scope>NUCLEOTIDE SEQUENCE [LARGE SCALE GENOMIC DNA]</scope>
</reference>
<dbReference type="EMBL" id="KB362041">
    <property type="protein sequence ID" value="ELV13359.1"/>
    <property type="molecule type" value="Genomic_DNA"/>
</dbReference>
<dbReference type="GO" id="GO:0006874">
    <property type="term" value="P:intracellular calcium ion homeostasis"/>
    <property type="evidence" value="ECO:0007669"/>
    <property type="project" value="TreeGrafter"/>
</dbReference>
<feature type="transmembrane region" description="Helical" evidence="11">
    <location>
        <begin position="300"/>
        <end position="323"/>
    </location>
</feature>
<dbReference type="STRING" id="246437.L8YE34"/>
<dbReference type="InterPro" id="IPR036412">
    <property type="entry name" value="HAD-like_sf"/>
</dbReference>
<evidence type="ECO:0000313" key="13">
    <source>
        <dbReference type="EMBL" id="ELV13359.1"/>
    </source>
</evidence>